<name>A0AAU9D141_9BACT</name>
<evidence type="ECO:0000259" key="2">
    <source>
        <dbReference type="Pfam" id="PF01575"/>
    </source>
</evidence>
<dbReference type="InterPro" id="IPR029069">
    <property type="entry name" value="HotDog_dom_sf"/>
</dbReference>
<accession>A0AAU9D141</accession>
<dbReference type="Pfam" id="PF01575">
    <property type="entry name" value="MaoC_dehydratas"/>
    <property type="match status" value="1"/>
</dbReference>
<geneLocation type="plasmid" evidence="3 4">
    <name>pFA4</name>
</geneLocation>
<sequence>MTPHKHKTKRSWRGFRALLSLTRGVPATYQDYSDESFSENVALPDHRNLSKHFGLTPKAIPLPFWYISAQETHIELMFRKRFPYPLAGTVHVENSLEKITEFNPEKPVNVRTTVFCEAKPEGSPTGTFVTEFEQEGEVFVRNESVYLWKKGGKKSKKKKSEPEIFEADWSKISDINPTEGQVYARLSGDQNPIHTSSLIAKVFGFKSKIIHGWNLVYRLYATALENGPEPKRFTVRFHKPVGFPGKVMIEGKRIEPSSLIIQSLSPDRKVKQVSFEAESNLSDGDKKRFDEIKNHRMRHKTP</sequence>
<dbReference type="PANTHER" id="PTHR43841">
    <property type="entry name" value="3-HYDROXYACYL-THIOESTER DEHYDRATASE HTDX-RELATED"/>
    <property type="match status" value="1"/>
</dbReference>
<keyword evidence="4" id="KW-1185">Reference proteome</keyword>
<dbReference type="AlphaFoldDB" id="A0AAU9D141"/>
<organism evidence="3 4">
    <name type="scientific">Fulvitalea axinellae</name>
    <dbReference type="NCBI Taxonomy" id="1182444"/>
    <lineage>
        <taxon>Bacteria</taxon>
        <taxon>Pseudomonadati</taxon>
        <taxon>Bacteroidota</taxon>
        <taxon>Cytophagia</taxon>
        <taxon>Cytophagales</taxon>
        <taxon>Persicobacteraceae</taxon>
        <taxon>Fulvitalea</taxon>
    </lineage>
</organism>
<dbReference type="PANTHER" id="PTHR43841:SF3">
    <property type="entry name" value="(3R)-HYDROXYACYL-ACP DEHYDRATASE SUBUNIT HADB"/>
    <property type="match status" value="1"/>
</dbReference>
<reference evidence="3 4" key="1">
    <citation type="submission" date="2021-12" db="EMBL/GenBank/DDBJ databases">
        <title>Genome sequencing of bacteria with rrn-lacking chromosome and rrn-plasmid.</title>
        <authorList>
            <person name="Anda M."/>
            <person name="Iwasaki W."/>
        </authorList>
    </citation>
    <scope>NUCLEOTIDE SEQUENCE [LARGE SCALE GENOMIC DNA]</scope>
    <source>
        <strain evidence="3 4">DSM 100852</strain>
        <plasmid evidence="3 4">pFA4</plasmid>
    </source>
</reference>
<evidence type="ECO:0000256" key="1">
    <source>
        <dbReference type="SAM" id="MobiDB-lite"/>
    </source>
</evidence>
<evidence type="ECO:0000313" key="4">
    <source>
        <dbReference type="Proteomes" id="UP001348817"/>
    </source>
</evidence>
<feature type="domain" description="MaoC-like" evidence="2">
    <location>
        <begin position="175"/>
        <end position="246"/>
    </location>
</feature>
<feature type="region of interest" description="Disordered" evidence="1">
    <location>
        <begin position="275"/>
        <end position="302"/>
    </location>
</feature>
<dbReference type="KEGG" id="fax:FUAX_48460"/>
<protein>
    <submittedName>
        <fullName evidence="3">Dehydratase</fullName>
    </submittedName>
</protein>
<proteinExistence type="predicted"/>
<keyword evidence="3" id="KW-0614">Plasmid</keyword>
<dbReference type="RefSeq" id="WP_338395552.1">
    <property type="nucleotide sequence ID" value="NZ_AP025318.1"/>
</dbReference>
<dbReference type="EMBL" id="AP025318">
    <property type="protein sequence ID" value="BDD12414.1"/>
    <property type="molecule type" value="Genomic_DNA"/>
</dbReference>
<feature type="compositionally biased region" description="Basic and acidic residues" evidence="1">
    <location>
        <begin position="283"/>
        <end position="294"/>
    </location>
</feature>
<gene>
    <name evidence="3" type="ORF">FUAX_48460</name>
</gene>
<dbReference type="InterPro" id="IPR002539">
    <property type="entry name" value="MaoC-like_dom"/>
</dbReference>
<dbReference type="CDD" id="cd03441">
    <property type="entry name" value="R_hydratase_like"/>
    <property type="match status" value="1"/>
</dbReference>
<dbReference type="SUPFAM" id="SSF54637">
    <property type="entry name" value="Thioesterase/thiol ester dehydrase-isomerase"/>
    <property type="match status" value="1"/>
</dbReference>
<dbReference type="Proteomes" id="UP001348817">
    <property type="component" value="Plasmid pFA4"/>
</dbReference>
<evidence type="ECO:0000313" key="3">
    <source>
        <dbReference type="EMBL" id="BDD12414.1"/>
    </source>
</evidence>
<dbReference type="Gene3D" id="3.10.129.10">
    <property type="entry name" value="Hotdog Thioesterase"/>
    <property type="match status" value="1"/>
</dbReference>